<evidence type="ECO:0000256" key="2">
    <source>
        <dbReference type="ARBA" id="ARBA00007809"/>
    </source>
</evidence>
<dbReference type="InterPro" id="IPR004316">
    <property type="entry name" value="SWEET_rpt"/>
</dbReference>
<dbReference type="PANTHER" id="PTHR10791">
    <property type="entry name" value="RAG1-ACTIVATING PROTEIN 1"/>
    <property type="match status" value="1"/>
</dbReference>
<dbReference type="FunFam" id="1.20.1280.290:FF:000002">
    <property type="entry name" value="Bidirectional sugar transporter SWEET"/>
    <property type="match status" value="1"/>
</dbReference>
<evidence type="ECO:0000256" key="8">
    <source>
        <dbReference type="ARBA" id="ARBA00023136"/>
    </source>
</evidence>
<dbReference type="Pfam" id="PF03083">
    <property type="entry name" value="MtN3_slv"/>
    <property type="match status" value="2"/>
</dbReference>
<dbReference type="GO" id="GO:0005886">
    <property type="term" value="C:plasma membrane"/>
    <property type="evidence" value="ECO:0007669"/>
    <property type="project" value="UniProtKB-SubCell"/>
</dbReference>
<dbReference type="Proteomes" id="UP000283530">
    <property type="component" value="Unassembled WGS sequence"/>
</dbReference>
<sequence length="258" mass="29050">MISSTYQVASNATGIAEYLHVLSPLNDFFTLLWLTFVCRESLCFLVVCVTNISIILRPKLRIIIMDKSTGHLSGLQYICSLLNCLICLWYGLPFVSPNVIMIATVNSVGAIFQLIYITTFIIYAEKARKVKTTGLLVSVFGVFAIISLVSMKLDPLLRRTFVGYLSLASFVSLFATSLSIIDLVIRMKSVEFLSFYPSLSTFMMSASFFSYGMLKHDAFIYIPNGIGAILGVTHLSLYAYYNRESREEEFRQSLIRSF</sequence>
<feature type="transmembrane region" description="Helical" evidence="9">
    <location>
        <begin position="130"/>
        <end position="149"/>
    </location>
</feature>
<comment type="caution">
    <text evidence="10">The sequence shown here is derived from an EMBL/GenBank/DDBJ whole genome shotgun (WGS) entry which is preliminary data.</text>
</comment>
<keyword evidence="5 9" id="KW-0812">Transmembrane</keyword>
<feature type="transmembrane region" description="Helical" evidence="9">
    <location>
        <begin position="98"/>
        <end position="123"/>
    </location>
</feature>
<dbReference type="Gene3D" id="1.20.1280.290">
    <property type="match status" value="2"/>
</dbReference>
<evidence type="ECO:0000256" key="6">
    <source>
        <dbReference type="ARBA" id="ARBA00022737"/>
    </source>
</evidence>
<dbReference type="PANTHER" id="PTHR10791:SF57">
    <property type="entry name" value="BIDIRECTIONAL SUGAR TRANSPORTER SWEET2A"/>
    <property type="match status" value="1"/>
</dbReference>
<keyword evidence="4 9" id="KW-0762">Sugar transport</keyword>
<feature type="transmembrane region" description="Helical" evidence="9">
    <location>
        <begin position="192"/>
        <end position="214"/>
    </location>
</feature>
<feature type="transmembrane region" description="Helical" evidence="9">
    <location>
        <begin position="161"/>
        <end position="185"/>
    </location>
</feature>
<dbReference type="OrthoDB" id="409725at2759"/>
<gene>
    <name evidence="10" type="ORF">CKAN_01522400</name>
</gene>
<keyword evidence="7 9" id="KW-1133">Transmembrane helix</keyword>
<evidence type="ECO:0000256" key="5">
    <source>
        <dbReference type="ARBA" id="ARBA00022692"/>
    </source>
</evidence>
<evidence type="ECO:0000256" key="3">
    <source>
        <dbReference type="ARBA" id="ARBA00022448"/>
    </source>
</evidence>
<dbReference type="AlphaFoldDB" id="A0A3S3MMG7"/>
<evidence type="ECO:0000256" key="7">
    <source>
        <dbReference type="ARBA" id="ARBA00022989"/>
    </source>
</evidence>
<name>A0A3S3MMG7_9MAGN</name>
<evidence type="ECO:0000313" key="10">
    <source>
        <dbReference type="EMBL" id="RWR86332.1"/>
    </source>
</evidence>
<keyword evidence="8 9" id="KW-0472">Membrane</keyword>
<reference evidence="10 11" key="1">
    <citation type="journal article" date="2019" name="Nat. Plants">
        <title>Stout camphor tree genome fills gaps in understanding of flowering plant genome evolution.</title>
        <authorList>
            <person name="Chaw S.M."/>
            <person name="Liu Y.C."/>
            <person name="Wu Y.W."/>
            <person name="Wang H.Y."/>
            <person name="Lin C.I."/>
            <person name="Wu C.S."/>
            <person name="Ke H.M."/>
            <person name="Chang L.Y."/>
            <person name="Hsu C.Y."/>
            <person name="Yang H.T."/>
            <person name="Sudianto E."/>
            <person name="Hsu M.H."/>
            <person name="Wu K.P."/>
            <person name="Wang L.N."/>
            <person name="Leebens-Mack J.H."/>
            <person name="Tsai I.J."/>
        </authorList>
    </citation>
    <scope>NUCLEOTIDE SEQUENCE [LARGE SCALE GENOMIC DNA]</scope>
    <source>
        <strain evidence="11">cv. Chaw 1501</strain>
        <tissue evidence="10">Young leaves</tissue>
    </source>
</reference>
<evidence type="ECO:0000256" key="1">
    <source>
        <dbReference type="ARBA" id="ARBA00004127"/>
    </source>
</evidence>
<comment type="function">
    <text evidence="9">Mediates both low-affinity uptake and efflux of sugar across the membrane.</text>
</comment>
<feature type="transmembrane region" description="Helical" evidence="9">
    <location>
        <begin position="220"/>
        <end position="241"/>
    </location>
</feature>
<feature type="transmembrane region" description="Helical" evidence="9">
    <location>
        <begin position="31"/>
        <end position="54"/>
    </location>
</feature>
<comment type="subcellular location">
    <subcellularLocation>
        <location evidence="9">Cell membrane</location>
        <topology evidence="9">Multi-pass membrane protein</topology>
    </subcellularLocation>
    <subcellularLocation>
        <location evidence="1">Endomembrane system</location>
        <topology evidence="1">Multi-pass membrane protein</topology>
    </subcellularLocation>
</comment>
<keyword evidence="11" id="KW-1185">Reference proteome</keyword>
<accession>A0A3S3MMG7</accession>
<evidence type="ECO:0000256" key="4">
    <source>
        <dbReference type="ARBA" id="ARBA00022597"/>
    </source>
</evidence>
<dbReference type="InterPro" id="IPR047664">
    <property type="entry name" value="SWEET"/>
</dbReference>
<proteinExistence type="inferred from homology"/>
<comment type="similarity">
    <text evidence="2 9">Belongs to the SWEET sugar transporter family.</text>
</comment>
<evidence type="ECO:0000256" key="9">
    <source>
        <dbReference type="RuleBase" id="RU910715"/>
    </source>
</evidence>
<feature type="transmembrane region" description="Helical" evidence="9">
    <location>
        <begin position="75"/>
        <end position="92"/>
    </location>
</feature>
<dbReference type="GO" id="GO:0051119">
    <property type="term" value="F:sugar transmembrane transporter activity"/>
    <property type="evidence" value="ECO:0007669"/>
    <property type="project" value="InterPro"/>
</dbReference>
<dbReference type="EMBL" id="QPKB01000006">
    <property type="protein sequence ID" value="RWR86332.1"/>
    <property type="molecule type" value="Genomic_DNA"/>
</dbReference>
<dbReference type="GO" id="GO:0012505">
    <property type="term" value="C:endomembrane system"/>
    <property type="evidence" value="ECO:0007669"/>
    <property type="project" value="UniProtKB-SubCell"/>
</dbReference>
<organism evidence="10 11">
    <name type="scientific">Cinnamomum micranthum f. kanehirae</name>
    <dbReference type="NCBI Taxonomy" id="337451"/>
    <lineage>
        <taxon>Eukaryota</taxon>
        <taxon>Viridiplantae</taxon>
        <taxon>Streptophyta</taxon>
        <taxon>Embryophyta</taxon>
        <taxon>Tracheophyta</taxon>
        <taxon>Spermatophyta</taxon>
        <taxon>Magnoliopsida</taxon>
        <taxon>Magnoliidae</taxon>
        <taxon>Laurales</taxon>
        <taxon>Lauraceae</taxon>
        <taxon>Cinnamomum</taxon>
    </lineage>
</organism>
<evidence type="ECO:0000313" key="11">
    <source>
        <dbReference type="Proteomes" id="UP000283530"/>
    </source>
</evidence>
<keyword evidence="3 9" id="KW-0813">Transport</keyword>
<keyword evidence="6" id="KW-0677">Repeat</keyword>
<protein>
    <recommendedName>
        <fullName evidence="9">Bidirectional sugar transporter SWEET</fullName>
    </recommendedName>
</protein>